<dbReference type="AlphaFoldDB" id="A0A2I1HB82"/>
<sequence length="155" mass="18942">MWICEKNELTIKEVLERSISDFEERLLSEEKYEKIKLLQSINFVFLKILYEKLEILVGKEKYWELIRGVYNYVKKINEIEQKLGIKKADKRVRKTKDREVDFDDKKEENKRKKFKNNEKIKKREYNIKPVTKDKIICRFTEGKDTKSWNLTMKLV</sequence>
<organism evidence="1 2">
    <name type="scientific">Rhizophagus irregularis</name>
    <dbReference type="NCBI Taxonomy" id="588596"/>
    <lineage>
        <taxon>Eukaryota</taxon>
        <taxon>Fungi</taxon>
        <taxon>Fungi incertae sedis</taxon>
        <taxon>Mucoromycota</taxon>
        <taxon>Glomeromycotina</taxon>
        <taxon>Glomeromycetes</taxon>
        <taxon>Glomerales</taxon>
        <taxon>Glomeraceae</taxon>
        <taxon>Rhizophagus</taxon>
    </lineage>
</organism>
<name>A0A2I1HB82_9GLOM</name>
<proteinExistence type="predicted"/>
<protein>
    <submittedName>
        <fullName evidence="1">Uncharacterized protein</fullName>
    </submittedName>
</protein>
<evidence type="ECO:0000313" key="1">
    <source>
        <dbReference type="EMBL" id="PKY56143.1"/>
    </source>
</evidence>
<evidence type="ECO:0000313" key="2">
    <source>
        <dbReference type="Proteomes" id="UP000234323"/>
    </source>
</evidence>
<accession>A0A2I1HB82</accession>
<comment type="caution">
    <text evidence="1">The sequence shown here is derived from an EMBL/GenBank/DDBJ whole genome shotgun (WGS) entry which is preliminary data.</text>
</comment>
<dbReference type="VEuPathDB" id="FungiDB:RhiirA1_466679"/>
<dbReference type="Proteomes" id="UP000234323">
    <property type="component" value="Unassembled WGS sequence"/>
</dbReference>
<keyword evidence="2" id="KW-1185">Reference proteome</keyword>
<dbReference type="VEuPathDB" id="FungiDB:RhiirFUN_011418"/>
<reference evidence="1 2" key="1">
    <citation type="submission" date="2015-10" db="EMBL/GenBank/DDBJ databases">
        <title>Genome analyses suggest a sexual origin of heterokaryosis in a supposedly ancient asexual fungus.</title>
        <authorList>
            <person name="Ropars J."/>
            <person name="Sedzielewska K."/>
            <person name="Noel J."/>
            <person name="Charron P."/>
            <person name="Farinelli L."/>
            <person name="Marton T."/>
            <person name="Kruger M."/>
            <person name="Pelin A."/>
            <person name="Brachmann A."/>
            <person name="Corradi N."/>
        </authorList>
    </citation>
    <scope>NUCLEOTIDE SEQUENCE [LARGE SCALE GENOMIC DNA]</scope>
    <source>
        <strain evidence="1 2">A4</strain>
    </source>
</reference>
<gene>
    <name evidence="1" type="ORF">RhiirA4_476218</name>
</gene>
<dbReference type="EMBL" id="LLXI01002078">
    <property type="protein sequence ID" value="PKY56143.1"/>
    <property type="molecule type" value="Genomic_DNA"/>
</dbReference>